<dbReference type="Proteomes" id="UP001107558">
    <property type="component" value="Chromosome 3"/>
</dbReference>
<dbReference type="OrthoDB" id="566238at2759"/>
<protein>
    <recommendedName>
        <fullName evidence="1">Rhodanese domain-containing protein</fullName>
    </recommendedName>
</protein>
<gene>
    <name evidence="2" type="ORF">PVAND_000236</name>
</gene>
<dbReference type="PANTHER" id="PTHR44086">
    <property type="entry name" value="THIOSULFATE SULFURTRANSFERASE RDL2, MITOCHONDRIAL-RELATED"/>
    <property type="match status" value="1"/>
</dbReference>
<evidence type="ECO:0000313" key="2">
    <source>
        <dbReference type="EMBL" id="KAG5669947.1"/>
    </source>
</evidence>
<dbReference type="Gene3D" id="3.40.250.10">
    <property type="entry name" value="Rhodanese-like domain"/>
    <property type="match status" value="1"/>
</dbReference>
<feature type="domain" description="Rhodanese" evidence="1">
    <location>
        <begin position="17"/>
        <end position="115"/>
    </location>
</feature>
<organism evidence="2 3">
    <name type="scientific">Polypedilum vanderplanki</name>
    <name type="common">Sleeping chironomid midge</name>
    <dbReference type="NCBI Taxonomy" id="319348"/>
    <lineage>
        <taxon>Eukaryota</taxon>
        <taxon>Metazoa</taxon>
        <taxon>Ecdysozoa</taxon>
        <taxon>Arthropoda</taxon>
        <taxon>Hexapoda</taxon>
        <taxon>Insecta</taxon>
        <taxon>Pterygota</taxon>
        <taxon>Neoptera</taxon>
        <taxon>Endopterygota</taxon>
        <taxon>Diptera</taxon>
        <taxon>Nematocera</taxon>
        <taxon>Chironomoidea</taxon>
        <taxon>Chironomidae</taxon>
        <taxon>Chironominae</taxon>
        <taxon>Polypedilum</taxon>
        <taxon>Polypedilum</taxon>
    </lineage>
</organism>
<dbReference type="PROSITE" id="PS50206">
    <property type="entry name" value="RHODANESE_3"/>
    <property type="match status" value="1"/>
</dbReference>
<keyword evidence="3" id="KW-1185">Reference proteome</keyword>
<accession>A0A9J6BKA8</accession>
<dbReference type="PANTHER" id="PTHR44086:SF10">
    <property type="entry name" value="THIOSULFATE SULFURTRANSFERASE_RHODANESE-LIKE DOMAIN-CONTAINING PROTEIN 3"/>
    <property type="match status" value="1"/>
</dbReference>
<dbReference type="InterPro" id="IPR036873">
    <property type="entry name" value="Rhodanese-like_dom_sf"/>
</dbReference>
<dbReference type="SUPFAM" id="SSF52821">
    <property type="entry name" value="Rhodanese/Cell cycle control phosphatase"/>
    <property type="match status" value="1"/>
</dbReference>
<dbReference type="SMART" id="SM00450">
    <property type="entry name" value="RHOD"/>
    <property type="match status" value="1"/>
</dbReference>
<dbReference type="EMBL" id="JADBJN010000003">
    <property type="protein sequence ID" value="KAG5669947.1"/>
    <property type="molecule type" value="Genomic_DNA"/>
</dbReference>
<dbReference type="AlphaFoldDB" id="A0A9J6BKA8"/>
<proteinExistence type="predicted"/>
<dbReference type="Pfam" id="PF00581">
    <property type="entry name" value="Rhodanese"/>
    <property type="match status" value="1"/>
</dbReference>
<dbReference type="CDD" id="cd01519">
    <property type="entry name" value="RHOD_HSP67B2"/>
    <property type="match status" value="1"/>
</dbReference>
<evidence type="ECO:0000259" key="1">
    <source>
        <dbReference type="PROSITE" id="PS50206"/>
    </source>
</evidence>
<evidence type="ECO:0000313" key="3">
    <source>
        <dbReference type="Proteomes" id="UP001107558"/>
    </source>
</evidence>
<name>A0A9J6BKA8_POLVA</name>
<sequence length="116" mass="13023">MASVNIAEYDEIKALPDHPEKLLIDVREPNELKETGQIPTSINIPLGQLEDELKLSDSEFQAKYQRNKPNPSDELIFHCKLGGRAQKAAEAAIGLGFTNVKNYKGSWTDWAQKENL</sequence>
<reference evidence="2" key="1">
    <citation type="submission" date="2021-03" db="EMBL/GenBank/DDBJ databases">
        <title>Chromosome level genome of the anhydrobiotic midge Polypedilum vanderplanki.</title>
        <authorList>
            <person name="Yoshida Y."/>
            <person name="Kikawada T."/>
            <person name="Gusev O."/>
        </authorList>
    </citation>
    <scope>NUCLEOTIDE SEQUENCE</scope>
    <source>
        <strain evidence="2">NIAS01</strain>
        <tissue evidence="2">Whole body or cell culture</tissue>
    </source>
</reference>
<comment type="caution">
    <text evidence="2">The sequence shown here is derived from an EMBL/GenBank/DDBJ whole genome shotgun (WGS) entry which is preliminary data.</text>
</comment>
<dbReference type="InterPro" id="IPR001763">
    <property type="entry name" value="Rhodanese-like_dom"/>
</dbReference>